<evidence type="ECO:0000256" key="6">
    <source>
        <dbReference type="ARBA" id="ARBA00023288"/>
    </source>
</evidence>
<evidence type="ECO:0008006" key="10">
    <source>
        <dbReference type="Google" id="ProtNLM"/>
    </source>
</evidence>
<dbReference type="NCBIfam" id="NF047847">
    <property type="entry name" value="SS_mature_LptM"/>
    <property type="match status" value="1"/>
</dbReference>
<evidence type="ECO:0000256" key="1">
    <source>
        <dbReference type="ARBA" id="ARBA00004459"/>
    </source>
</evidence>
<keyword evidence="4" id="KW-0564">Palmitate</keyword>
<evidence type="ECO:0000256" key="5">
    <source>
        <dbReference type="ARBA" id="ARBA00023237"/>
    </source>
</evidence>
<dbReference type="RefSeq" id="WP_114899149.1">
    <property type="nucleotide sequence ID" value="NZ_CP031222.1"/>
</dbReference>
<keyword evidence="5" id="KW-0998">Cell outer membrane</keyword>
<proteinExistence type="predicted"/>
<dbReference type="Proteomes" id="UP000253940">
    <property type="component" value="Chromosome"/>
</dbReference>
<keyword evidence="9" id="KW-1185">Reference proteome</keyword>
<organism evidence="8 9">
    <name type="scientific">Aquirhabdus parva</name>
    <dbReference type="NCBI Taxonomy" id="2283318"/>
    <lineage>
        <taxon>Bacteria</taxon>
        <taxon>Pseudomonadati</taxon>
        <taxon>Pseudomonadota</taxon>
        <taxon>Gammaproteobacteria</taxon>
        <taxon>Moraxellales</taxon>
        <taxon>Moraxellaceae</taxon>
        <taxon>Aquirhabdus</taxon>
    </lineage>
</organism>
<dbReference type="KEGG" id="mbah:HYN46_09435"/>
<comment type="subcellular location">
    <subcellularLocation>
        <location evidence="1">Cell outer membrane</location>
        <topology evidence="1">Lipid-anchor</topology>
    </subcellularLocation>
</comment>
<dbReference type="EMBL" id="CP031222">
    <property type="protein sequence ID" value="AXI03039.1"/>
    <property type="molecule type" value="Genomic_DNA"/>
</dbReference>
<feature type="chain" id="PRO_5016591453" description="Lipoprotein" evidence="7">
    <location>
        <begin position="21"/>
        <end position="79"/>
    </location>
</feature>
<dbReference type="InterPro" id="IPR032831">
    <property type="entry name" value="LptM_cons"/>
</dbReference>
<protein>
    <recommendedName>
        <fullName evidence="10">Lipoprotein</fullName>
    </recommendedName>
</protein>
<name>A0A345P6Y0_9GAMM</name>
<gene>
    <name evidence="8" type="ORF">HYN46_09435</name>
</gene>
<dbReference type="Pfam" id="PF13627">
    <property type="entry name" value="LptM_cons"/>
    <property type="match status" value="1"/>
</dbReference>
<evidence type="ECO:0000256" key="7">
    <source>
        <dbReference type="SAM" id="SignalP"/>
    </source>
</evidence>
<sequence>MSHGNVVVIATALAACLVLAGCGQKGALYLPNTNTTQNAKKTHFILGSDAASEENKKTDAAPAVPVKDVPASSVVGSAS</sequence>
<evidence type="ECO:0000256" key="2">
    <source>
        <dbReference type="ARBA" id="ARBA00022729"/>
    </source>
</evidence>
<reference evidence="8 9" key="1">
    <citation type="submission" date="2018-07" db="EMBL/GenBank/DDBJ databases">
        <title>Genome sequencing of Moraxellaceae gen. HYN0046.</title>
        <authorList>
            <person name="Kim M."/>
            <person name="Yi H."/>
        </authorList>
    </citation>
    <scope>NUCLEOTIDE SEQUENCE [LARGE SCALE GENOMIC DNA]</scope>
    <source>
        <strain evidence="8 9">HYN0046</strain>
    </source>
</reference>
<dbReference type="AlphaFoldDB" id="A0A345P6Y0"/>
<keyword evidence="6" id="KW-0449">Lipoprotein</keyword>
<evidence type="ECO:0000256" key="3">
    <source>
        <dbReference type="ARBA" id="ARBA00023136"/>
    </source>
</evidence>
<keyword evidence="2 7" id="KW-0732">Signal</keyword>
<evidence type="ECO:0000256" key="4">
    <source>
        <dbReference type="ARBA" id="ARBA00023139"/>
    </source>
</evidence>
<feature type="signal peptide" evidence="7">
    <location>
        <begin position="1"/>
        <end position="20"/>
    </location>
</feature>
<accession>A0A345P6Y0</accession>
<evidence type="ECO:0000313" key="8">
    <source>
        <dbReference type="EMBL" id="AXI03039.1"/>
    </source>
</evidence>
<dbReference type="GO" id="GO:0009279">
    <property type="term" value="C:cell outer membrane"/>
    <property type="evidence" value="ECO:0007669"/>
    <property type="project" value="UniProtKB-SubCell"/>
</dbReference>
<keyword evidence="3" id="KW-0472">Membrane</keyword>
<evidence type="ECO:0000313" key="9">
    <source>
        <dbReference type="Proteomes" id="UP000253940"/>
    </source>
</evidence>